<dbReference type="Proteomes" id="UP000053593">
    <property type="component" value="Unassembled WGS sequence"/>
</dbReference>
<evidence type="ECO:0000313" key="2">
    <source>
        <dbReference type="Proteomes" id="UP000053593"/>
    </source>
</evidence>
<organism evidence="1 2">
    <name type="scientific">Collybiopsis luxurians FD-317 M1</name>
    <dbReference type="NCBI Taxonomy" id="944289"/>
    <lineage>
        <taxon>Eukaryota</taxon>
        <taxon>Fungi</taxon>
        <taxon>Dikarya</taxon>
        <taxon>Basidiomycota</taxon>
        <taxon>Agaricomycotina</taxon>
        <taxon>Agaricomycetes</taxon>
        <taxon>Agaricomycetidae</taxon>
        <taxon>Agaricales</taxon>
        <taxon>Marasmiineae</taxon>
        <taxon>Omphalotaceae</taxon>
        <taxon>Collybiopsis</taxon>
        <taxon>Collybiopsis luxurians</taxon>
    </lineage>
</organism>
<reference evidence="1 2" key="1">
    <citation type="submission" date="2014-04" db="EMBL/GenBank/DDBJ databases">
        <title>Evolutionary Origins and Diversification of the Mycorrhizal Mutualists.</title>
        <authorList>
            <consortium name="DOE Joint Genome Institute"/>
            <consortium name="Mycorrhizal Genomics Consortium"/>
            <person name="Kohler A."/>
            <person name="Kuo A."/>
            <person name="Nagy L.G."/>
            <person name="Floudas D."/>
            <person name="Copeland A."/>
            <person name="Barry K.W."/>
            <person name="Cichocki N."/>
            <person name="Veneault-Fourrey C."/>
            <person name="LaButti K."/>
            <person name="Lindquist E.A."/>
            <person name="Lipzen A."/>
            <person name="Lundell T."/>
            <person name="Morin E."/>
            <person name="Murat C."/>
            <person name="Riley R."/>
            <person name="Ohm R."/>
            <person name="Sun H."/>
            <person name="Tunlid A."/>
            <person name="Henrissat B."/>
            <person name="Grigoriev I.V."/>
            <person name="Hibbett D.S."/>
            <person name="Martin F."/>
        </authorList>
    </citation>
    <scope>NUCLEOTIDE SEQUENCE [LARGE SCALE GENOMIC DNA]</scope>
    <source>
        <strain evidence="1 2">FD-317 M1</strain>
    </source>
</reference>
<proteinExistence type="predicted"/>
<evidence type="ECO:0000313" key="1">
    <source>
        <dbReference type="EMBL" id="KIK51494.1"/>
    </source>
</evidence>
<name>A0A0D0BPJ6_9AGAR</name>
<dbReference type="OrthoDB" id="3070591at2759"/>
<gene>
    <name evidence="1" type="ORF">GYMLUDRAFT_252016</name>
</gene>
<dbReference type="AlphaFoldDB" id="A0A0D0BPJ6"/>
<protein>
    <submittedName>
        <fullName evidence="1">Uncharacterized protein</fullName>
    </submittedName>
</protein>
<dbReference type="EMBL" id="KN834862">
    <property type="protein sequence ID" value="KIK51494.1"/>
    <property type="molecule type" value="Genomic_DNA"/>
</dbReference>
<sequence>MSILHSTPSLEELSIIDSLITANSKSPITTTFISSLQRLRQDGIYTQVLVPPLRSLSLEYKGKAFDDAAFVTMISSRWLPDPVYAATVGVDCIRSVDLTFLSCPVDKTVYQPLRYLDGMGLMVVIAGVKAPNSA</sequence>
<keyword evidence="2" id="KW-1185">Reference proteome</keyword>
<dbReference type="HOGENOM" id="CLU_1896454_0_0_1"/>
<accession>A0A0D0BPJ6</accession>